<gene>
    <name evidence="2" type="ORF">AYBTSS11_LOCUS31172</name>
</gene>
<keyword evidence="1" id="KW-1133">Transmembrane helix</keyword>
<proteinExistence type="predicted"/>
<keyword evidence="1" id="KW-0812">Transmembrane</keyword>
<keyword evidence="1" id="KW-0472">Membrane</keyword>
<dbReference type="AlphaFoldDB" id="A0AA87BAW7"/>
<evidence type="ECO:0000313" key="3">
    <source>
        <dbReference type="Proteomes" id="UP001189624"/>
    </source>
</evidence>
<sequence>MMGVAVTAPTEAPFRSDHWKHFDDSVNAVSFGFVATAILISMFLLLAIFERFFRQRSSEASVASPINLEHQIDFGGKFENLSPKMTIYGRGVLVLMPGEKIPSFIALPVPAPCQREPLSWPNSTYFMLP</sequence>
<evidence type="ECO:0000256" key="1">
    <source>
        <dbReference type="SAM" id="Phobius"/>
    </source>
</evidence>
<feature type="transmembrane region" description="Helical" evidence="1">
    <location>
        <begin position="28"/>
        <end position="49"/>
    </location>
</feature>
<evidence type="ECO:0000313" key="2">
    <source>
        <dbReference type="EMBL" id="CAJ1978964.1"/>
    </source>
</evidence>
<reference evidence="2" key="1">
    <citation type="submission" date="2023-10" db="EMBL/GenBank/DDBJ databases">
        <authorList>
            <person name="Domelevo Entfellner J.-B."/>
        </authorList>
    </citation>
    <scope>NUCLEOTIDE SEQUENCE</scope>
</reference>
<keyword evidence="3" id="KW-1185">Reference proteome</keyword>
<dbReference type="Proteomes" id="UP001189624">
    <property type="component" value="Chromosome 11"/>
</dbReference>
<accession>A0AA87BAW7</accession>
<organism evidence="2 3">
    <name type="scientific">Sphenostylis stenocarpa</name>
    <dbReference type="NCBI Taxonomy" id="92480"/>
    <lineage>
        <taxon>Eukaryota</taxon>
        <taxon>Viridiplantae</taxon>
        <taxon>Streptophyta</taxon>
        <taxon>Embryophyta</taxon>
        <taxon>Tracheophyta</taxon>
        <taxon>Spermatophyta</taxon>
        <taxon>Magnoliopsida</taxon>
        <taxon>eudicotyledons</taxon>
        <taxon>Gunneridae</taxon>
        <taxon>Pentapetalae</taxon>
        <taxon>rosids</taxon>
        <taxon>fabids</taxon>
        <taxon>Fabales</taxon>
        <taxon>Fabaceae</taxon>
        <taxon>Papilionoideae</taxon>
        <taxon>50 kb inversion clade</taxon>
        <taxon>NPAAA clade</taxon>
        <taxon>indigoferoid/millettioid clade</taxon>
        <taxon>Phaseoleae</taxon>
        <taxon>Sphenostylis</taxon>
    </lineage>
</organism>
<protein>
    <submittedName>
        <fullName evidence="2">Uncharacterized protein</fullName>
    </submittedName>
</protein>
<name>A0AA87BAW7_9FABA</name>
<dbReference type="PANTHER" id="PTHR33728:SF13">
    <property type="entry name" value="CTTNBP 2 AMINO-TERMINAL-LIKE PROTEIN"/>
    <property type="match status" value="1"/>
</dbReference>
<dbReference type="EMBL" id="OY731408">
    <property type="protein sequence ID" value="CAJ1978964.1"/>
    <property type="molecule type" value="Genomic_DNA"/>
</dbReference>
<dbReference type="PANTHER" id="PTHR33728">
    <property type="entry name" value="CTTNBP 2 AMINO-TERMINAL-LIKE PROTEIN"/>
    <property type="match status" value="1"/>
</dbReference>
<dbReference type="Gramene" id="rna-AYBTSS11_LOCUS31172">
    <property type="protein sequence ID" value="CAJ1978964.1"/>
    <property type="gene ID" value="gene-AYBTSS11_LOCUS31172"/>
</dbReference>